<name>A0A3S1CKX9_9GAMM</name>
<feature type="coiled-coil region" evidence="1">
    <location>
        <begin position="596"/>
        <end position="669"/>
    </location>
</feature>
<accession>A0A3S1CKX9</accession>
<feature type="coiled-coil region" evidence="1">
    <location>
        <begin position="1077"/>
        <end position="1104"/>
    </location>
</feature>
<protein>
    <recommendedName>
        <fullName evidence="5">Ankyrin repeat protein</fullName>
    </recommendedName>
</protein>
<keyword evidence="2" id="KW-0472">Membrane</keyword>
<proteinExistence type="predicted"/>
<gene>
    <name evidence="3" type="ORF">EKM59_08255</name>
</gene>
<dbReference type="EMBL" id="RZGR01000024">
    <property type="protein sequence ID" value="RUQ84959.1"/>
    <property type="molecule type" value="Genomic_DNA"/>
</dbReference>
<keyword evidence="2" id="KW-1133">Transmembrane helix</keyword>
<keyword evidence="4" id="KW-1185">Reference proteome</keyword>
<sequence>MGKKLTKKFAAFKDSQLGIRLKNLQAKIAELPVANEAHISPEEKRAVQQMQAFLKLLSIATSKLLIFSDGKIPSYIQLNSIRSEFKNIQNLCQDIVAPKYIFVGFLEGNLAGIMGQALKAKGVVQVGSKEKRLQEMQASLIGLLKKQLALVKLKNVSEGDLEAVFKKTDELKNCLQEILQASDEGKNIRNLCAQFMEIFKNNFLDCLPVEITHPLTHEWAIICLNELLSLPDNLQSLLDFFNPKSLELDLSKIPFFPKIKVQHHESEESKYIFKILIDSQTEEHDLEVYYPQLIQFGARCLAKALSKYYKNFASTVHVQSELVKMDLLYKFLQQESDLGKEVVNAAQSLFDAHCEQTISGDSSFEIKAEFLKRQIEEAEKEDSKIEAELLKINGRVTAYEQDTVQDLLQENSALKSSIATIDTQTIDVRFLKKRLPDVIIGEDIGVIQMRPYLQEITAAKKNSLQAIKTKWLSRKEDLKNECNTVFLTWYKEELKRHQQNNQETAEYTQDVTHFISAMMSKKIKKEHSLEAIQEQLTQIGQEIAIAEKYLLKLREHQANFDEREKCPDALGNARPHIIEEIKQIYRGNKQQSLSLMQQLQEILAELASRKRGLEIELDKTKKSKFFAESMLSLNPSKIQEIKAEKIEELEQIKREITHIQSQEEQREKNNIKKEEYINLVLNLIVVIKDDLIFITDKPGEVNSLFTQQNMQQTEDVKKALGFVRRLIDKKQEYVAIAKNLGELKAENYVGKENILQANLRSRQLLRQLLLRFTNVDENLLELKDLLEKILTISIELQDSKGFAEELEHHENAAVFTQTEIGILDNISHLIVEIQNLDTKISRLETLDEQPIEALATEKISIKQDFESVEKKLGNLEDKLQSLREDVEKFPSKNHYSLHLNTLQNLLSNSRAQTTKAASKIREKKLKFTQEKTKQISAKMESFLENIHTLNQLTSPGDTLDILEKNQSQYQEFTISLANDLRQMADLEHDQSSFTNFSVSAAAQEASLQKQILESVENTINHYTLAIKEKRAALAMQFNESKAFHESFKSSLTLATECLLSSPVKRIAGILETFKPVNAEIEKILAATNARVLNLSEEYSSLQATVNTKKGFLGELADRIGSREKLKENFNEILQQYLYERKEKYKFKDFFLNADAVRREEFIQKLNEDLENYAASGESAQLITWLQSTKASFPGYNLASKLNQIVFALKEENKKIPVNYTEAFENLYSVHSGEQAVRILEQLQQTHPEFVNAIKAVHEQLEKLRILGVRLHADNQGDTAIKLAENLQQRLDEFIITHEKNSPSQQSFSEFREEFECLLHSQDDVMCQHETFWKPIVINILAALFTLGIAVGIQLIYSKVTTGRAAFFYDKSERLYQVEQVDKPLEDFNGSGLKNSC</sequence>
<feature type="coiled-coil region" evidence="1">
    <location>
        <begin position="858"/>
        <end position="885"/>
    </location>
</feature>
<evidence type="ECO:0000313" key="3">
    <source>
        <dbReference type="EMBL" id="RUQ84959.1"/>
    </source>
</evidence>
<dbReference type="RefSeq" id="WP_127111395.1">
    <property type="nucleotide sequence ID" value="NZ_RZGR01000024.1"/>
</dbReference>
<keyword evidence="1" id="KW-0175">Coiled coil</keyword>
<evidence type="ECO:0008006" key="5">
    <source>
        <dbReference type="Google" id="ProtNLM"/>
    </source>
</evidence>
<evidence type="ECO:0000256" key="2">
    <source>
        <dbReference type="SAM" id="Phobius"/>
    </source>
</evidence>
<feature type="coiled-coil region" evidence="1">
    <location>
        <begin position="361"/>
        <end position="395"/>
    </location>
</feature>
<dbReference type="Proteomes" id="UP000288012">
    <property type="component" value="Unassembled WGS sequence"/>
</dbReference>
<evidence type="ECO:0000313" key="4">
    <source>
        <dbReference type="Proteomes" id="UP000288012"/>
    </source>
</evidence>
<reference evidence="3 4" key="1">
    <citation type="submission" date="2018-12" db="EMBL/GenBank/DDBJ databases">
        <title>Legionella sp,whole genome shotgun sequence.</title>
        <authorList>
            <person name="Wu H."/>
        </authorList>
    </citation>
    <scope>NUCLEOTIDE SEQUENCE [LARGE SCALE GENOMIC DNA]</scope>
    <source>
        <strain evidence="4">km714</strain>
    </source>
</reference>
<keyword evidence="2" id="KW-0812">Transmembrane</keyword>
<evidence type="ECO:0000256" key="1">
    <source>
        <dbReference type="SAM" id="Coils"/>
    </source>
</evidence>
<comment type="caution">
    <text evidence="3">The sequence shown here is derived from an EMBL/GenBank/DDBJ whole genome shotgun (WGS) entry which is preliminary data.</text>
</comment>
<feature type="transmembrane region" description="Helical" evidence="2">
    <location>
        <begin position="1335"/>
        <end position="1356"/>
    </location>
</feature>
<organism evidence="3 4">
    <name type="scientific">Legionella septentrionalis</name>
    <dbReference type="NCBI Taxonomy" id="2498109"/>
    <lineage>
        <taxon>Bacteria</taxon>
        <taxon>Pseudomonadati</taxon>
        <taxon>Pseudomonadota</taxon>
        <taxon>Gammaproteobacteria</taxon>
        <taxon>Legionellales</taxon>
        <taxon>Legionellaceae</taxon>
        <taxon>Legionella</taxon>
    </lineage>
</organism>